<reference evidence="2" key="2">
    <citation type="submission" date="2023-06" db="EMBL/GenBank/DDBJ databases">
        <authorList>
            <consortium name="Lawrence Berkeley National Laboratory"/>
            <person name="Haridas S."/>
            <person name="Hensen N."/>
            <person name="Bonometti L."/>
            <person name="Westerberg I."/>
            <person name="Brannstrom I.O."/>
            <person name="Guillou S."/>
            <person name="Cros-Aarteil S."/>
            <person name="Calhoun S."/>
            <person name="Kuo A."/>
            <person name="Mondo S."/>
            <person name="Pangilinan J."/>
            <person name="Riley R."/>
            <person name="Labutti K."/>
            <person name="Andreopoulos B."/>
            <person name="Lipzen A."/>
            <person name="Chen C."/>
            <person name="Yanf M."/>
            <person name="Daum C."/>
            <person name="Ng V."/>
            <person name="Clum A."/>
            <person name="Steindorff A."/>
            <person name="Ohm R."/>
            <person name="Martin F."/>
            <person name="Silar P."/>
            <person name="Natvig D."/>
            <person name="Lalanne C."/>
            <person name="Gautier V."/>
            <person name="Ament-Velasquez S.L."/>
            <person name="Kruys A."/>
            <person name="Hutchinson M.I."/>
            <person name="Powell A.J."/>
            <person name="Barry K."/>
            <person name="Miller A.N."/>
            <person name="Grigoriev I.V."/>
            <person name="Debuchy R."/>
            <person name="Gladieux P."/>
            <person name="Thoren M.H."/>
            <person name="Johannesson H."/>
        </authorList>
    </citation>
    <scope>NUCLEOTIDE SEQUENCE</scope>
    <source>
        <strain evidence="2">CBS 118394</strain>
    </source>
</reference>
<feature type="region of interest" description="Disordered" evidence="1">
    <location>
        <begin position="159"/>
        <end position="185"/>
    </location>
</feature>
<evidence type="ECO:0000313" key="2">
    <source>
        <dbReference type="EMBL" id="KAK3328898.1"/>
    </source>
</evidence>
<feature type="region of interest" description="Disordered" evidence="1">
    <location>
        <begin position="29"/>
        <end position="50"/>
    </location>
</feature>
<keyword evidence="3" id="KW-1185">Reference proteome</keyword>
<evidence type="ECO:0000256" key="1">
    <source>
        <dbReference type="SAM" id="MobiDB-lite"/>
    </source>
</evidence>
<proteinExistence type="predicted"/>
<comment type="caution">
    <text evidence="2">The sequence shown here is derived from an EMBL/GenBank/DDBJ whole genome shotgun (WGS) entry which is preliminary data.</text>
</comment>
<dbReference type="Proteomes" id="UP001283341">
    <property type="component" value="Unassembled WGS sequence"/>
</dbReference>
<organism evidence="2 3">
    <name type="scientific">Apodospora peruviana</name>
    <dbReference type="NCBI Taxonomy" id="516989"/>
    <lineage>
        <taxon>Eukaryota</taxon>
        <taxon>Fungi</taxon>
        <taxon>Dikarya</taxon>
        <taxon>Ascomycota</taxon>
        <taxon>Pezizomycotina</taxon>
        <taxon>Sordariomycetes</taxon>
        <taxon>Sordariomycetidae</taxon>
        <taxon>Sordariales</taxon>
        <taxon>Lasiosphaeriaceae</taxon>
        <taxon>Apodospora</taxon>
    </lineage>
</organism>
<feature type="compositionally biased region" description="Low complexity" evidence="1">
    <location>
        <begin position="174"/>
        <end position="185"/>
    </location>
</feature>
<accession>A0AAE0IPR4</accession>
<reference evidence="2" key="1">
    <citation type="journal article" date="2023" name="Mol. Phylogenet. Evol.">
        <title>Genome-scale phylogeny and comparative genomics of the fungal order Sordariales.</title>
        <authorList>
            <person name="Hensen N."/>
            <person name="Bonometti L."/>
            <person name="Westerberg I."/>
            <person name="Brannstrom I.O."/>
            <person name="Guillou S."/>
            <person name="Cros-Aarteil S."/>
            <person name="Calhoun S."/>
            <person name="Haridas S."/>
            <person name="Kuo A."/>
            <person name="Mondo S."/>
            <person name="Pangilinan J."/>
            <person name="Riley R."/>
            <person name="LaButti K."/>
            <person name="Andreopoulos B."/>
            <person name="Lipzen A."/>
            <person name="Chen C."/>
            <person name="Yan M."/>
            <person name="Daum C."/>
            <person name="Ng V."/>
            <person name="Clum A."/>
            <person name="Steindorff A."/>
            <person name="Ohm R.A."/>
            <person name="Martin F."/>
            <person name="Silar P."/>
            <person name="Natvig D.O."/>
            <person name="Lalanne C."/>
            <person name="Gautier V."/>
            <person name="Ament-Velasquez S.L."/>
            <person name="Kruys A."/>
            <person name="Hutchinson M.I."/>
            <person name="Powell A.J."/>
            <person name="Barry K."/>
            <person name="Miller A.N."/>
            <person name="Grigoriev I.V."/>
            <person name="Debuchy R."/>
            <person name="Gladieux P."/>
            <person name="Hiltunen Thoren M."/>
            <person name="Johannesson H."/>
        </authorList>
    </citation>
    <scope>NUCLEOTIDE SEQUENCE</scope>
    <source>
        <strain evidence="2">CBS 118394</strain>
    </source>
</reference>
<dbReference type="AlphaFoldDB" id="A0AAE0IPR4"/>
<dbReference type="EMBL" id="JAUEDM010000001">
    <property type="protein sequence ID" value="KAK3328898.1"/>
    <property type="molecule type" value="Genomic_DNA"/>
</dbReference>
<sequence>MGGLIPLMLTSSGGRSSFISPHALPARHSSLDATQTGRPANSGRRLSYTPPANLPVLPHTHAEWKREVADIKRLHFGKRWRVCSAKCNEILDNIKDTTNAEPVFLIYLHFYAATSMEICARPLPPTSPFRTSLLQQARSHFERASSLITAAEESALRKLRPGSVNSSRGYNCHSPSESLSSQSSSLASSRSWTPVSQVSSPTTSVYSFEDLSAKSQFASPVKRVKKVSFSLPHEQHIEPEPVKVQPIPRAGPLVRPDSPTLGFDDECFQTAAAVRQDLPDLPKPKFEEVELPLRNMSEPEQIALGEDAFFIARSVDRYCDHLSALRVQLTRHTAYLDDMLSEKVIHTPRALAETSSSRTSLGADLRALDKQARIERLRANGWQRKRFDARRYEELYDTVMAELA</sequence>
<protein>
    <submittedName>
        <fullName evidence="2">Uncharacterized protein</fullName>
    </submittedName>
</protein>
<name>A0AAE0IPR4_9PEZI</name>
<gene>
    <name evidence="2" type="ORF">B0H66DRAFT_5919</name>
</gene>
<evidence type="ECO:0000313" key="3">
    <source>
        <dbReference type="Proteomes" id="UP001283341"/>
    </source>
</evidence>